<reference evidence="2 3" key="1">
    <citation type="submission" date="2021-12" db="EMBL/GenBank/DDBJ databases">
        <title>High titer production of polyol ester of fatty acids by Rhodotorula paludigena BS15 towards product separation-free biomass refinery.</title>
        <authorList>
            <person name="Mano J."/>
            <person name="Ono H."/>
            <person name="Tanaka T."/>
            <person name="Naito K."/>
            <person name="Sushida H."/>
            <person name="Ike M."/>
            <person name="Tokuyasu K."/>
            <person name="Kitaoka M."/>
        </authorList>
    </citation>
    <scope>NUCLEOTIDE SEQUENCE [LARGE SCALE GENOMIC DNA]</scope>
    <source>
        <strain evidence="2 3">BS15</strain>
    </source>
</reference>
<dbReference type="Proteomes" id="UP001342314">
    <property type="component" value="Unassembled WGS sequence"/>
</dbReference>
<proteinExistence type="predicted"/>
<evidence type="ECO:0000256" key="1">
    <source>
        <dbReference type="SAM" id="MobiDB-lite"/>
    </source>
</evidence>
<evidence type="ECO:0000313" key="2">
    <source>
        <dbReference type="EMBL" id="GJN94142.1"/>
    </source>
</evidence>
<dbReference type="AlphaFoldDB" id="A0AAV5GXC2"/>
<gene>
    <name evidence="2" type="ORF">Rhopal_007216-T1</name>
</gene>
<feature type="compositionally biased region" description="Basic and acidic residues" evidence="1">
    <location>
        <begin position="90"/>
        <end position="107"/>
    </location>
</feature>
<comment type="caution">
    <text evidence="2">The sequence shown here is derived from an EMBL/GenBank/DDBJ whole genome shotgun (WGS) entry which is preliminary data.</text>
</comment>
<sequence length="685" mass="75105">MLSLGEFAYALRAPTPPSAVPPPLSIPHVRLDPLVVLDKPACKFPNGLSKWLVERFCYQPLANAKSGADSAGANELLEKTVSSEVLEEDKEGKDKGEEGESGSKEDKDTEMEDMSTAKGKEKETSGPGPITAEKKRRALLQKSRPYKDDLAVNDDIEVDFKKALEEGMPPHLVSILVTALYGSARRATKIKLRLGFLPFPLQHVLFDTHPQIVATHLALAIHRGSGGISRRLREERSDGSAPAVEPVTKDTADCYDEGCYLKVGHMSQHAGGISIAATTAASCDVKPFIKDSHQPFGGQLEIVPAKTLGNVPMLETKLPQQYVGSACGRVGTWQHGYEHHRPPKKLGPDAPLQVTAAFAHGDPRMPQPAEEDIMLYDTQLFRLASLPTGKYSTSFILILEDWGVLLEAVSFDPLLDNKVVLTNVSDPLKPYVHRAKDTVTKYVTLCKQLFSANVKRIVVVKFTENNNRFRITLPSSPSFLDNKYLPILNSAAFPFELPKDLKQGPVGEVLIKVDPITGETSVLSAQGKKIEDPNFLPANAKVKLRRFGFFSTLDLYNGKMPGVTLKLLKIKEEDIEVEKMEALRKEMPTAGYQPGSTFMRKPVFGVDGFSVTILALHVPPTLQTDDKLKLTFIASEAANYRSQAVGSDFASWALRYQPVNGEALNFDMEDGACVPAQEEGAVLPH</sequence>
<organism evidence="2 3">
    <name type="scientific">Rhodotorula paludigena</name>
    <dbReference type="NCBI Taxonomy" id="86838"/>
    <lineage>
        <taxon>Eukaryota</taxon>
        <taxon>Fungi</taxon>
        <taxon>Dikarya</taxon>
        <taxon>Basidiomycota</taxon>
        <taxon>Pucciniomycotina</taxon>
        <taxon>Microbotryomycetes</taxon>
        <taxon>Sporidiobolales</taxon>
        <taxon>Sporidiobolaceae</taxon>
        <taxon>Rhodotorula</taxon>
    </lineage>
</organism>
<keyword evidence="3" id="KW-1185">Reference proteome</keyword>
<dbReference type="EMBL" id="BQKY01000016">
    <property type="protein sequence ID" value="GJN94142.1"/>
    <property type="molecule type" value="Genomic_DNA"/>
</dbReference>
<feature type="region of interest" description="Disordered" evidence="1">
    <location>
        <begin position="77"/>
        <end position="133"/>
    </location>
</feature>
<evidence type="ECO:0000313" key="3">
    <source>
        <dbReference type="Proteomes" id="UP001342314"/>
    </source>
</evidence>
<protein>
    <submittedName>
        <fullName evidence="2">Uncharacterized protein</fullName>
    </submittedName>
</protein>
<accession>A0AAV5GXC2</accession>
<name>A0AAV5GXC2_9BASI</name>